<dbReference type="InterPro" id="IPR051448">
    <property type="entry name" value="CdaR-like_regulators"/>
</dbReference>
<feature type="domain" description="PucR C-terminal helix-turn-helix" evidence="3">
    <location>
        <begin position="331"/>
        <end position="387"/>
    </location>
</feature>
<dbReference type="InterPro" id="IPR042070">
    <property type="entry name" value="PucR_C-HTH_sf"/>
</dbReference>
<proteinExistence type="inferred from homology"/>
<dbReference type="EMBL" id="JBBMER010000013">
    <property type="protein sequence ID" value="MEQ2380707.1"/>
    <property type="molecule type" value="Genomic_DNA"/>
</dbReference>
<comment type="similarity">
    <text evidence="1">Belongs to the CdaR family.</text>
</comment>
<dbReference type="InterPro" id="IPR012914">
    <property type="entry name" value="PucR_dom"/>
</dbReference>
<gene>
    <name evidence="5" type="ORF">WMO14_12670</name>
</gene>
<feature type="domain" description="Purine catabolism PurC-like" evidence="2">
    <location>
        <begin position="6"/>
        <end position="126"/>
    </location>
</feature>
<dbReference type="Pfam" id="PF07905">
    <property type="entry name" value="PucR"/>
    <property type="match status" value="1"/>
</dbReference>
<evidence type="ECO:0000259" key="3">
    <source>
        <dbReference type="Pfam" id="PF13556"/>
    </source>
</evidence>
<protein>
    <submittedName>
        <fullName evidence="5">PucR family transcriptional regulator ligand-binding domain-containing protein</fullName>
    </submittedName>
</protein>
<dbReference type="InterPro" id="IPR041522">
    <property type="entry name" value="CdaR_GGDEF"/>
</dbReference>
<evidence type="ECO:0000313" key="6">
    <source>
        <dbReference type="Proteomes" id="UP001442364"/>
    </source>
</evidence>
<evidence type="ECO:0000259" key="2">
    <source>
        <dbReference type="Pfam" id="PF07905"/>
    </source>
</evidence>
<dbReference type="Gene3D" id="1.10.10.2840">
    <property type="entry name" value="PucR C-terminal helix-turn-helix domain"/>
    <property type="match status" value="1"/>
</dbReference>
<accession>A0ABV1BZG0</accession>
<dbReference type="PANTHER" id="PTHR33744:SF1">
    <property type="entry name" value="DNA-BINDING TRANSCRIPTIONAL ACTIVATOR ADER"/>
    <property type="match status" value="1"/>
</dbReference>
<reference evidence="5 6" key="1">
    <citation type="submission" date="2024-03" db="EMBL/GenBank/DDBJ databases">
        <title>Human intestinal bacterial collection.</title>
        <authorList>
            <person name="Pauvert C."/>
            <person name="Hitch T.C.A."/>
            <person name="Clavel T."/>
        </authorList>
    </citation>
    <scope>NUCLEOTIDE SEQUENCE [LARGE SCALE GENOMIC DNA]</scope>
    <source>
        <strain evidence="5 6">CLA-AA-H255</strain>
    </source>
</reference>
<comment type="caution">
    <text evidence="5">The sequence shown here is derived from an EMBL/GenBank/DDBJ whole genome shotgun (WGS) entry which is preliminary data.</text>
</comment>
<evidence type="ECO:0000256" key="1">
    <source>
        <dbReference type="ARBA" id="ARBA00006754"/>
    </source>
</evidence>
<dbReference type="RefSeq" id="WP_022502757.1">
    <property type="nucleotide sequence ID" value="NZ_DAWCMB010000053.1"/>
</dbReference>
<dbReference type="PANTHER" id="PTHR33744">
    <property type="entry name" value="CARBOHYDRATE DIACID REGULATOR"/>
    <property type="match status" value="1"/>
</dbReference>
<dbReference type="Pfam" id="PF17853">
    <property type="entry name" value="GGDEF_2"/>
    <property type="match status" value="1"/>
</dbReference>
<feature type="domain" description="CdaR GGDEF-like" evidence="4">
    <location>
        <begin position="159"/>
        <end position="275"/>
    </location>
</feature>
<organism evidence="5 6">
    <name type="scientific">[Lactobacillus] rogosae</name>
    <dbReference type="NCBI Taxonomy" id="706562"/>
    <lineage>
        <taxon>Bacteria</taxon>
        <taxon>Bacillati</taxon>
        <taxon>Bacillota</taxon>
        <taxon>Clostridia</taxon>
        <taxon>Lachnospirales</taxon>
        <taxon>Lachnospiraceae</taxon>
        <taxon>Lachnospira</taxon>
    </lineage>
</organism>
<sequence length="393" mass="44844">MFQCKDLLTLPSMAKARIIAGKSGLSNRIRWVYKPENMNFAKWVKGQELLIISTPVIQSKDFDLQAVIKKAKKLDMAGALLLVGDKYIASIDSTIISYSNLNDFPIFVISGEIPLVDIFEEIGHAIAYNKDSDVLSDDILSGIIFGKDINIEAFSIKFEEAGYDINGNNRMFMINIHSDNKIENFDYDFIMNKLRDSFAQNNGSLILSRYANNIVGCFNCLENADDTHGLINQSYEALSEYVQGRYTDIKLVMGIGREYNGISHLQKSFTEASRCVILSEKIQLNGSVFWYEEMGIYNLFSEFGDKKLIQDFVDSTLGIIIDYDKENNTNLLQTLKAYLWNNNSLLHASEQLFTHRNTVKYRIQRITELTGRNFDDAMTRLEFMNALICLEVR</sequence>
<evidence type="ECO:0000313" key="5">
    <source>
        <dbReference type="EMBL" id="MEQ2380707.1"/>
    </source>
</evidence>
<keyword evidence="6" id="KW-1185">Reference proteome</keyword>
<name>A0ABV1BZG0_9FIRM</name>
<dbReference type="InterPro" id="IPR025736">
    <property type="entry name" value="PucR_C-HTH_dom"/>
</dbReference>
<evidence type="ECO:0000259" key="4">
    <source>
        <dbReference type="Pfam" id="PF17853"/>
    </source>
</evidence>
<dbReference type="Pfam" id="PF13556">
    <property type="entry name" value="HTH_30"/>
    <property type="match status" value="1"/>
</dbReference>
<dbReference type="Proteomes" id="UP001442364">
    <property type="component" value="Unassembled WGS sequence"/>
</dbReference>